<evidence type="ECO:0000313" key="1">
    <source>
        <dbReference type="EMBL" id="KEO75179.1"/>
    </source>
</evidence>
<reference evidence="1 2" key="1">
    <citation type="submission" date="2014-04" db="EMBL/GenBank/DDBJ databases">
        <title>Characterization and application of a salt tolerant electro-active bacterium.</title>
        <authorList>
            <person name="Yang L."/>
            <person name="Wei S."/>
            <person name="Tay Q.X.M."/>
        </authorList>
    </citation>
    <scope>NUCLEOTIDE SEQUENCE [LARGE SCALE GENOMIC DNA]</scope>
    <source>
        <strain evidence="1 2">LY1</strain>
    </source>
</reference>
<protein>
    <submittedName>
        <fullName evidence="1">Uncharacterized protein</fullName>
    </submittedName>
</protein>
<dbReference type="AlphaFoldDB" id="A0A074L204"/>
<gene>
    <name evidence="1" type="ORF">EL17_05785</name>
</gene>
<keyword evidence="2" id="KW-1185">Reference proteome</keyword>
<name>A0A074L204_9BACT</name>
<comment type="caution">
    <text evidence="1">The sequence shown here is derived from an EMBL/GenBank/DDBJ whole genome shotgun (WGS) entry which is preliminary data.</text>
</comment>
<dbReference type="OrthoDB" id="974660at2"/>
<dbReference type="RefSeq" id="WP_035071821.1">
    <property type="nucleotide sequence ID" value="NZ_JMIH01000014.1"/>
</dbReference>
<proteinExistence type="predicted"/>
<sequence length="76" mass="7990">MFVNYQLGSGFNIEAAREGSSTAPMGEADFRLSPGSPALTGGNANFEPRFASYEVNGKSYLTPRPAAHFGAFGQGN</sequence>
<organism evidence="1 2">
    <name type="scientific">Anditalea andensis</name>
    <dbReference type="NCBI Taxonomy" id="1048983"/>
    <lineage>
        <taxon>Bacteria</taxon>
        <taxon>Pseudomonadati</taxon>
        <taxon>Bacteroidota</taxon>
        <taxon>Cytophagia</taxon>
        <taxon>Cytophagales</taxon>
        <taxon>Cytophagaceae</taxon>
        <taxon>Anditalea</taxon>
    </lineage>
</organism>
<evidence type="ECO:0000313" key="2">
    <source>
        <dbReference type="Proteomes" id="UP000027821"/>
    </source>
</evidence>
<dbReference type="EMBL" id="JMIH01000014">
    <property type="protein sequence ID" value="KEO75179.1"/>
    <property type="molecule type" value="Genomic_DNA"/>
</dbReference>
<accession>A0A074L204</accession>
<dbReference type="Proteomes" id="UP000027821">
    <property type="component" value="Unassembled WGS sequence"/>
</dbReference>